<evidence type="ECO:0000313" key="3">
    <source>
        <dbReference type="EMBL" id="GCB66152.1"/>
    </source>
</evidence>
<feature type="domain" description="Tudor" evidence="2">
    <location>
        <begin position="616"/>
        <end position="674"/>
    </location>
</feature>
<feature type="domain" description="Tudor" evidence="2">
    <location>
        <begin position="380"/>
        <end position="438"/>
    </location>
</feature>
<feature type="domain" description="Tudor" evidence="2">
    <location>
        <begin position="1816"/>
        <end position="1874"/>
    </location>
</feature>
<dbReference type="PANTHER" id="PTHR22948:SF15">
    <property type="entry name" value="TUDOR DOMAIN-CONTAINING PROTEIN 6"/>
    <property type="match status" value="1"/>
</dbReference>
<dbReference type="Gene3D" id="2.30.30.140">
    <property type="match status" value="7"/>
</dbReference>
<accession>A0A401NZ18</accession>
<dbReference type="PANTHER" id="PTHR22948">
    <property type="entry name" value="TUDOR DOMAIN CONTAINING PROTEIN"/>
    <property type="match status" value="1"/>
</dbReference>
<dbReference type="Gene3D" id="2.40.50.90">
    <property type="match status" value="8"/>
</dbReference>
<reference evidence="3 4" key="1">
    <citation type="journal article" date="2018" name="Nat. Ecol. Evol.">
        <title>Shark genomes provide insights into elasmobranch evolution and the origin of vertebrates.</title>
        <authorList>
            <person name="Hara Y"/>
            <person name="Yamaguchi K"/>
            <person name="Onimaru K"/>
            <person name="Kadota M"/>
            <person name="Koyanagi M"/>
            <person name="Keeley SD"/>
            <person name="Tatsumi K"/>
            <person name="Tanaka K"/>
            <person name="Motone F"/>
            <person name="Kageyama Y"/>
            <person name="Nozu R"/>
            <person name="Adachi N"/>
            <person name="Nishimura O"/>
            <person name="Nakagawa R"/>
            <person name="Tanegashima C"/>
            <person name="Kiyatake I"/>
            <person name="Matsumoto R"/>
            <person name="Murakumo K"/>
            <person name="Nishida K"/>
            <person name="Terakita A"/>
            <person name="Kuratani S"/>
            <person name="Sato K"/>
            <person name="Hyodo S Kuraku.S."/>
        </authorList>
    </citation>
    <scope>NUCLEOTIDE SEQUENCE [LARGE SCALE GENOMIC DNA]</scope>
</reference>
<feature type="compositionally biased region" description="Acidic residues" evidence="1">
    <location>
        <begin position="182"/>
        <end position="193"/>
    </location>
</feature>
<gene>
    <name evidence="3" type="ORF">scyTo_0004916</name>
</gene>
<feature type="region of interest" description="Disordered" evidence="1">
    <location>
        <begin position="176"/>
        <end position="211"/>
    </location>
</feature>
<name>A0A401NZ18_SCYTO</name>
<dbReference type="SUPFAM" id="SSF63748">
    <property type="entry name" value="Tudor/PWWP/MBT"/>
    <property type="match status" value="7"/>
</dbReference>
<dbReference type="Proteomes" id="UP000288216">
    <property type="component" value="Unassembled WGS sequence"/>
</dbReference>
<dbReference type="InterPro" id="IPR002999">
    <property type="entry name" value="Tudor"/>
</dbReference>
<dbReference type="SMART" id="SM00333">
    <property type="entry name" value="TUDOR"/>
    <property type="match status" value="7"/>
</dbReference>
<evidence type="ECO:0000313" key="4">
    <source>
        <dbReference type="Proteomes" id="UP000288216"/>
    </source>
</evidence>
<evidence type="ECO:0000259" key="2">
    <source>
        <dbReference type="PROSITE" id="PS50304"/>
    </source>
</evidence>
<feature type="domain" description="Tudor" evidence="2">
    <location>
        <begin position="1429"/>
        <end position="1487"/>
    </location>
</feature>
<dbReference type="OMA" id="PWLLTQM"/>
<dbReference type="CDD" id="cd20420">
    <property type="entry name" value="Tudor_TDRD6_rpt1"/>
    <property type="match status" value="1"/>
</dbReference>
<dbReference type="STRING" id="75743.A0A401NZ18"/>
<feature type="compositionally biased region" description="Basic and acidic residues" evidence="1">
    <location>
        <begin position="194"/>
        <end position="206"/>
    </location>
</feature>
<feature type="compositionally biased region" description="Polar residues" evidence="1">
    <location>
        <begin position="1246"/>
        <end position="1255"/>
    </location>
</feature>
<dbReference type="InterPro" id="IPR035437">
    <property type="entry name" value="SNase_OB-fold_sf"/>
</dbReference>
<dbReference type="PROSITE" id="PS50304">
    <property type="entry name" value="TUDOR"/>
    <property type="match status" value="6"/>
</dbReference>
<proteinExistence type="predicted"/>
<dbReference type="InterPro" id="IPR047444">
    <property type="entry name" value="Tudor_TDRD6_rpt1"/>
</dbReference>
<sequence length="2411" mass="270519">MELPVCEEKHWKETAEGAVHRGRIPMCSTAGLPPTGVCLAFRVTRVDPPRPGSVLVRLWGRFQQRERQPEYQRLHSDIQSWAKAARLVGGGAGCSVPAPPLETNERCLVDMAGEWHRARVLSRVGDDYTVFTLDEGRALPVRARSLDRGKKDFFQLPPEVVCCILANLVPAPGAACGNSNAAEEEEEEREDVEQEKVPEDGEEGGKPRGGAASWAPAAISFFRALQGRTLETLVEAVLPNRLVLVEVARVSRQLCELGLARAIDRGAFRLMVEMATSRPCGAAAAACGASFRKERAPPPLVGGEAASSLGLPPPPPSEAGYSLNYFYPLLQVDETVTVRVTHVRYPDRFFCQLRCHCPELERLHDSMHRYYDNSRAAEAPRRLGSPCAAKSADGRWYRALIQQTLADGVLEVFYVDYGDREVVPARVVRKLSPGYFKMPVVTYPFALRDASDYGRGWSARHVELLKSLILRRVLQAKVEFYNSVENVYYVTLYQEDGSTVNSAFSAQTESLMSGYSEEIRLRADGQKLNALQCGGDYLIGDRRTEGLAVKPKDRISLLKNANLKLNAFYDVLVEFVKDPSEFWIRTMETASEFEKLMNSIAKKYGSLSRNEGLVKKPEPGLLCCAKFKADNLFYRAVITEILDGHFRVFFIDYGNMEVVDWHDVKALLPEYRKLPALAVKCCLADLAPKEGTWNREAVTYFEKAVFEKHLVVHVLEKEMDKYLIELLDVEDEGEPSVNKLILLAGFADRKEFKVSNFNSKNLDLLGNLHISHSSEEIVHSYGRSKKDNLEQRPMTPEKNQPFTEYCGTPTVGLSDSLTTLFSSQGEFEGNDKAEMLESVIMESPYKQEYLKVGSTVDVQVSYIDEPGDFWCQMTKNTHELKILMSKIQEYYNIHEDNFQPGQSACIVRYSEDGKWYRALILGKVNVTEVDVLYIDYGNRERVPMSELRLIKPEFLLFKGQAFRCSLYNIIQPMGPDPFMWNEDSIAAFQEFIDNALSLYMELKCTVYALTVVEGKGLCNVVDLNTPFQSACQLLIERGLAKFVGSPSILAPSVSLYTYYYSTHDVKIGSEEEMYVSHVASPTKFYCLLGRNLGILDKLADKVNKLSSKMQGYTFSQGVDPICLAKYTDNRWYRALAWPIQDRIRVSFVDYGNKLDIDKDDLLPIPNSAKDVKFLPMQAIKCGLSDIPVDLSLDIIIWFKKAVMDKPLKAVVVAKETDGKLIVELYDGNMQINAKIKEQLCLQNTSETKTNGSAGRQKNKNEKSCTPYMAKSEHEPLPLKRRVAEDQGDIREAEKITISACKQDRWKNRTELISQTEEAGLKKFVHSKICTKNTKESSDLKSSMVIVDHKLDDNWVESPNGKKVNFATPWPKLTDLPLMTLNGGFKSGVSVSHVINPSHFFVQLLQNEDNITVMEEKLNACNTNDRKVGSFEIGDVVCAEFPEDGSRYRAVVTQICDNLVSVEYIDYGNTATVDASKVFALSKDFLKVHRLSIPCFLAGFQDSSFRESSEEALSEFIKRTNKTRITCEFMQPCGQLWEVHLYDDHGSIADLFNNFEFRSGTPYSHQSTEYPVIDIRPSKYNAYVFAVKSPQQFWCQFKTTSDGIFIESLDLQSKEDLNPKAGNLCMVKRKAHNNWATCEIVQKVCDGVVVVHFLREDIKEEVNSIDIKDVTPAFALTYECKLHGLFPIDGNSWSNEAIELFKTLVLYKTVTVKVISISEDNVLEIALYDYLDNVRNRLIASGFIIEKLNVCVSDAPSYGRYIKKLPLVGQTIEGYITAAESPCYFWCQYSSPEVQMLSKRMQEVGVLGVTNRELLSDISVGDSCFCKYCEDGQWYRAEVKKVNGGILSLQYVDYGNEDDVGIQQVKKMPNELLKIPTQSFLCCLSGYDLANGSWKDGAVDALLNLSDQLLKVTVVEDECKNRSLPSLLHVQIEYVDGIINDIVRNFWNPHSEKYDESSEISDKNSISTDQLTPVMSSPDGLNLEDKLLMQAITSNITCSEIPNTENYVTSCKLHDEEWMHLKSPAIIRPEENTESTINLPSIQQSPVMDVIDNEVHTLITSKTLESAALSSISTEDTVGVDSFEGAVSSGSDEGMSTTQACMDQYSLSDQIEDAGHKEAQGTLKTSEFLQSSVQTIDLYEEIFKCQQDQPFTEEIGDGDDSMTRILISHDEDDDYYEEQNFSEAQVNSSETEEQFVTVTSPTLNICPEEDENKILPCATTLSGVMNKELQIAITERDTEQEENIPLKDTFAGMEKGSPLLKLQANYDINCVEVRNENEHQSSGSNYPNLSTDVSLKEIVGSEVHCENEDGQMLHSHVAKKAVDSVALDKEQLIHGASIKVSDGLLPSTKSEVAFLNHLMVQNPKHHQLMSFAALSASEKLNKFENLSNINAETNSCITVEGTSTAESVDSLQ</sequence>
<dbReference type="InterPro" id="IPR050621">
    <property type="entry name" value="Tudor_domain_containing"/>
</dbReference>
<feature type="domain" description="Tudor" evidence="2">
    <location>
        <begin position="1115"/>
        <end position="1171"/>
    </location>
</feature>
<comment type="caution">
    <text evidence="3">The sequence shown here is derived from an EMBL/GenBank/DDBJ whole genome shotgun (WGS) entry which is preliminary data.</text>
</comment>
<dbReference type="OrthoDB" id="9989103at2759"/>
<dbReference type="Pfam" id="PF00567">
    <property type="entry name" value="TUDOR"/>
    <property type="match status" value="6"/>
</dbReference>
<evidence type="ECO:0000256" key="1">
    <source>
        <dbReference type="SAM" id="MobiDB-lite"/>
    </source>
</evidence>
<protein>
    <recommendedName>
        <fullName evidence="2">Tudor domain-containing protein</fullName>
    </recommendedName>
</protein>
<feature type="domain" description="Tudor" evidence="2">
    <location>
        <begin position="898"/>
        <end position="957"/>
    </location>
</feature>
<organism evidence="3 4">
    <name type="scientific">Scyliorhinus torazame</name>
    <name type="common">Cloudy catshark</name>
    <name type="synonym">Catulus torazame</name>
    <dbReference type="NCBI Taxonomy" id="75743"/>
    <lineage>
        <taxon>Eukaryota</taxon>
        <taxon>Metazoa</taxon>
        <taxon>Chordata</taxon>
        <taxon>Craniata</taxon>
        <taxon>Vertebrata</taxon>
        <taxon>Chondrichthyes</taxon>
        <taxon>Elasmobranchii</taxon>
        <taxon>Galeomorphii</taxon>
        <taxon>Galeoidea</taxon>
        <taxon>Carcharhiniformes</taxon>
        <taxon>Scyliorhinidae</taxon>
        <taxon>Scyliorhinus</taxon>
    </lineage>
</organism>
<feature type="region of interest" description="Disordered" evidence="1">
    <location>
        <begin position="1246"/>
        <end position="1270"/>
    </location>
</feature>
<dbReference type="EMBL" id="BFAA01001483">
    <property type="protein sequence ID" value="GCB66152.1"/>
    <property type="molecule type" value="Genomic_DNA"/>
</dbReference>
<keyword evidence="4" id="KW-1185">Reference proteome</keyword>
<dbReference type="FunFam" id="2.30.30.140:FF:000018">
    <property type="entry name" value="Serine/threonine-protein kinase 31"/>
    <property type="match status" value="2"/>
</dbReference>